<evidence type="ECO:0000256" key="1">
    <source>
        <dbReference type="SAM" id="Phobius"/>
    </source>
</evidence>
<protein>
    <submittedName>
        <fullName evidence="2">Uncharacterized protein</fullName>
    </submittedName>
</protein>
<keyword evidence="1" id="KW-0812">Transmembrane</keyword>
<keyword evidence="1" id="KW-0472">Membrane</keyword>
<gene>
    <name evidence="2" type="ORF">QGN23_03745</name>
</gene>
<organism evidence="2 3">
    <name type="scientific">Chryseobacterium gotjawalense</name>
    <dbReference type="NCBI Taxonomy" id="3042315"/>
    <lineage>
        <taxon>Bacteria</taxon>
        <taxon>Pseudomonadati</taxon>
        <taxon>Bacteroidota</taxon>
        <taxon>Flavobacteriia</taxon>
        <taxon>Flavobacteriales</taxon>
        <taxon>Weeksellaceae</taxon>
        <taxon>Chryseobacterium group</taxon>
        <taxon>Chryseobacterium</taxon>
    </lineage>
</organism>
<reference evidence="2 3" key="1">
    <citation type="submission" date="2023-05" db="EMBL/GenBank/DDBJ databases">
        <title>Genomic insight into Chryseobacterium sp. wdc7 isolated forest soil (Gotjawal).</title>
        <authorList>
            <person name="Park S.-J."/>
        </authorList>
    </citation>
    <scope>NUCLEOTIDE SEQUENCE [LARGE SCALE GENOMIC DNA]</scope>
    <source>
        <strain evidence="3">wdc7</strain>
    </source>
</reference>
<name>A0ABY8RFD0_9FLAO</name>
<proteinExistence type="predicted"/>
<feature type="transmembrane region" description="Helical" evidence="1">
    <location>
        <begin position="73"/>
        <end position="92"/>
    </location>
</feature>
<evidence type="ECO:0000313" key="3">
    <source>
        <dbReference type="Proteomes" id="UP001241656"/>
    </source>
</evidence>
<feature type="transmembrane region" description="Helical" evidence="1">
    <location>
        <begin position="7"/>
        <end position="27"/>
    </location>
</feature>
<accession>A0ABY8RFD0</accession>
<keyword evidence="3" id="KW-1185">Reference proteome</keyword>
<sequence>MKVLKETFYFLIKYLLLILLFALLIYFTKFYGDFCSNLYVLFFMLPVIGVTVLIYIIALYINDYKRKKFKTTNYVVLILVTMFLINLLIGFLNGEKEIFQKYIPETENDLYELTLYKNESFQVRKQMNHGACEAVGKYIIIADTLELDFNNKDIENMTDSTFTFSYKFDNKTKIYEPLKKGFKKLKINNE</sequence>
<dbReference type="RefSeq" id="WP_282905694.1">
    <property type="nucleotide sequence ID" value="NZ_CP124855.1"/>
</dbReference>
<dbReference type="Proteomes" id="UP001241656">
    <property type="component" value="Chromosome"/>
</dbReference>
<keyword evidence="1" id="KW-1133">Transmembrane helix</keyword>
<dbReference type="EMBL" id="CP124855">
    <property type="protein sequence ID" value="WHF52399.1"/>
    <property type="molecule type" value="Genomic_DNA"/>
</dbReference>
<evidence type="ECO:0000313" key="2">
    <source>
        <dbReference type="EMBL" id="WHF52399.1"/>
    </source>
</evidence>
<feature type="transmembrane region" description="Helical" evidence="1">
    <location>
        <begin position="39"/>
        <end position="61"/>
    </location>
</feature>